<dbReference type="Pfam" id="PF06949">
    <property type="entry name" value="DUF1292"/>
    <property type="match status" value="1"/>
</dbReference>
<organism evidence="3 4">
    <name type="scientific">Paenalkalicoccus suaedae</name>
    <dbReference type="NCBI Taxonomy" id="2592382"/>
    <lineage>
        <taxon>Bacteria</taxon>
        <taxon>Bacillati</taxon>
        <taxon>Bacillota</taxon>
        <taxon>Bacilli</taxon>
        <taxon>Bacillales</taxon>
        <taxon>Bacillaceae</taxon>
        <taxon>Paenalkalicoccus</taxon>
    </lineage>
</organism>
<reference evidence="4" key="1">
    <citation type="submission" date="2019-07" db="EMBL/GenBank/DDBJ databases">
        <title>Bacillus alkalisoli sp. nov. isolated from saline soil.</title>
        <authorList>
            <person name="Sun J.-Q."/>
            <person name="Xu L."/>
        </authorList>
    </citation>
    <scope>NUCLEOTIDE SEQUENCE [LARGE SCALE GENOMIC DNA]</scope>
    <source>
        <strain evidence="4">M4U3P1</strain>
    </source>
</reference>
<dbReference type="PANTHER" id="PTHR40066:SF1">
    <property type="entry name" value="UPF0473 PROTEIN CBO2561_CLC_2432"/>
    <property type="match status" value="1"/>
</dbReference>
<dbReference type="Proteomes" id="UP000318138">
    <property type="component" value="Chromosome"/>
</dbReference>
<name>A0A859FD04_9BACI</name>
<comment type="similarity">
    <text evidence="1 2">Belongs to the UPF0473 family.</text>
</comment>
<dbReference type="HAMAP" id="MF_01448">
    <property type="entry name" value="UPF0473"/>
    <property type="match status" value="1"/>
</dbReference>
<dbReference type="RefSeq" id="WP_176008835.1">
    <property type="nucleotide sequence ID" value="NZ_CP041372.2"/>
</dbReference>
<accession>A0A859FD04</accession>
<evidence type="ECO:0000256" key="1">
    <source>
        <dbReference type="ARBA" id="ARBA00008439"/>
    </source>
</evidence>
<evidence type="ECO:0000256" key="2">
    <source>
        <dbReference type="HAMAP-Rule" id="MF_01448"/>
    </source>
</evidence>
<keyword evidence="4" id="KW-1185">Reference proteome</keyword>
<protein>
    <recommendedName>
        <fullName evidence="2">UPF0473 protein FLK61_29135</fullName>
    </recommendedName>
</protein>
<dbReference type="InterPro" id="IPR009711">
    <property type="entry name" value="UPF0473"/>
</dbReference>
<dbReference type="KEGG" id="psua:FLK61_29135"/>
<dbReference type="PANTHER" id="PTHR40066">
    <property type="entry name" value="UPF0473 PROTEIN CBO2561/CLC_2432"/>
    <property type="match status" value="1"/>
</dbReference>
<gene>
    <name evidence="3" type="ORF">FLK61_29135</name>
</gene>
<evidence type="ECO:0000313" key="4">
    <source>
        <dbReference type="Proteomes" id="UP000318138"/>
    </source>
</evidence>
<dbReference type="NCBIfam" id="NF010222">
    <property type="entry name" value="PRK13678.2-5"/>
    <property type="match status" value="1"/>
</dbReference>
<sequence length="105" mass="12175">MSELHIKRPEGDDDRIVIPDENGDEHLFKVLFTFDVDTTGTSYMVLAPEGISEDDEDEDEIEVHAFRFEEKAGEDLSLFAIETEEEWEMVEELLNTFTDDEDEVE</sequence>
<evidence type="ECO:0000313" key="3">
    <source>
        <dbReference type="EMBL" id="QKS70800.1"/>
    </source>
</evidence>
<proteinExistence type="inferred from homology"/>
<dbReference type="AlphaFoldDB" id="A0A859FD04"/>
<dbReference type="EMBL" id="CP041372">
    <property type="protein sequence ID" value="QKS70800.1"/>
    <property type="molecule type" value="Genomic_DNA"/>
</dbReference>